<dbReference type="InterPro" id="IPR003594">
    <property type="entry name" value="HATPase_dom"/>
</dbReference>
<keyword evidence="4 8" id="KW-0808">Transferase</keyword>
<organism evidence="8">
    <name type="scientific">freshwater sediment metagenome</name>
    <dbReference type="NCBI Taxonomy" id="556182"/>
    <lineage>
        <taxon>unclassified sequences</taxon>
        <taxon>metagenomes</taxon>
        <taxon>ecological metagenomes</taxon>
    </lineage>
</organism>
<feature type="domain" description="Histidine kinase" evidence="6">
    <location>
        <begin position="166"/>
        <end position="390"/>
    </location>
</feature>
<protein>
    <recommendedName>
        <fullName evidence="2">histidine kinase</fullName>
        <ecNumber evidence="2">2.7.13.3</ecNumber>
    </recommendedName>
</protein>
<name>A0AA48LXG0_9ZZZZ</name>
<dbReference type="PANTHER" id="PTHR43547">
    <property type="entry name" value="TWO-COMPONENT HISTIDINE KINASE"/>
    <property type="match status" value="1"/>
</dbReference>
<gene>
    <name evidence="8" type="primary">K20974</name>
    <name evidence="8" type="ORF">AMST5_00148</name>
</gene>
<dbReference type="SMART" id="SM00387">
    <property type="entry name" value="HATPase_c"/>
    <property type="match status" value="1"/>
</dbReference>
<dbReference type="CDD" id="cd00082">
    <property type="entry name" value="HisKA"/>
    <property type="match status" value="1"/>
</dbReference>
<dbReference type="EC" id="2.7.13.3" evidence="2"/>
<evidence type="ECO:0000259" key="7">
    <source>
        <dbReference type="PROSITE" id="PS50110"/>
    </source>
</evidence>
<dbReference type="Pfam" id="PF00512">
    <property type="entry name" value="HisKA"/>
    <property type="match status" value="1"/>
</dbReference>
<evidence type="ECO:0000259" key="6">
    <source>
        <dbReference type="PROSITE" id="PS50109"/>
    </source>
</evidence>
<dbReference type="SUPFAM" id="SSF55874">
    <property type="entry name" value="ATPase domain of HSP90 chaperone/DNA topoisomerase II/histidine kinase"/>
    <property type="match status" value="1"/>
</dbReference>
<dbReference type="PROSITE" id="PS50109">
    <property type="entry name" value="HIS_KIN"/>
    <property type="match status" value="1"/>
</dbReference>
<evidence type="ECO:0000256" key="5">
    <source>
        <dbReference type="ARBA" id="ARBA00022777"/>
    </source>
</evidence>
<dbReference type="PROSITE" id="PS50110">
    <property type="entry name" value="RESPONSE_REGULATORY"/>
    <property type="match status" value="1"/>
</dbReference>
<dbReference type="CDD" id="cd17580">
    <property type="entry name" value="REC_2_DhkD-like"/>
    <property type="match status" value="1"/>
</dbReference>
<dbReference type="Gene3D" id="3.40.50.2300">
    <property type="match status" value="1"/>
</dbReference>
<dbReference type="InterPro" id="IPR036097">
    <property type="entry name" value="HisK_dim/P_sf"/>
</dbReference>
<dbReference type="Pfam" id="PF02518">
    <property type="entry name" value="HATPase_c"/>
    <property type="match status" value="1"/>
</dbReference>
<dbReference type="Gene3D" id="3.30.565.10">
    <property type="entry name" value="Histidine kinase-like ATPase, C-terminal domain"/>
    <property type="match status" value="1"/>
</dbReference>
<dbReference type="PRINTS" id="PR00344">
    <property type="entry name" value="BCTRLSENSOR"/>
</dbReference>
<dbReference type="CDD" id="cd00075">
    <property type="entry name" value="HATPase"/>
    <property type="match status" value="1"/>
</dbReference>
<feature type="domain" description="Response regulatory" evidence="7">
    <location>
        <begin position="409"/>
        <end position="522"/>
    </location>
</feature>
<evidence type="ECO:0000256" key="4">
    <source>
        <dbReference type="ARBA" id="ARBA00022679"/>
    </source>
</evidence>
<evidence type="ECO:0000313" key="8">
    <source>
        <dbReference type="EMBL" id="CAJ0849598.1"/>
    </source>
</evidence>
<proteinExistence type="predicted"/>
<sequence>MDASAAAGAECDVRDLRVLILTPRGRDAVLAKQTLFRSGLLPHVCVDLEALRREIEIGAGAALIAEEALAGIDAGKPDALFGSEQPWSSLPMVVLLGQSAPPRQYAALHWLECRPNVSFLERPVPKRTLISALRAAIEARRLQYVIRDSLEAAEIASRKKDEFLAMLAHELRNPMAPIRSAVYVLRKLNSDDQDSANKGKARRLIAMVERQVDHLVRLVDDLLEVSRVTTGKITLQKLYVDLADIIKQAVEISQPLIESGQHELAVSAGDEPLAVDGDPVRLAQVFANLINNAAKYTPRGGRIEVSLRREGEIAVICVRDNGMGILAGMLPHVFELFSQSYRAKGHDQGGLGIGLALVRSLVEMHGGRVEAHSAGAGKGSEFVVRLPLVAACERTAAQSTSSKGPPLGRALVVDDDNDIADSLAMLLETLGAEVRVAYTGLEAISTIAIFKPRLAFVDIGMPVMDGYETARRIRSDSEGNDIVLVALSGWGSDEDRRRALQEGFNYHFVKPISFETLQSIFA</sequence>
<dbReference type="GO" id="GO:0000155">
    <property type="term" value="F:phosphorelay sensor kinase activity"/>
    <property type="evidence" value="ECO:0007669"/>
    <property type="project" value="InterPro"/>
</dbReference>
<dbReference type="SMART" id="SM00388">
    <property type="entry name" value="HisKA"/>
    <property type="match status" value="1"/>
</dbReference>
<keyword evidence="5 8" id="KW-0418">Kinase</keyword>
<dbReference type="InterPro" id="IPR005467">
    <property type="entry name" value="His_kinase_dom"/>
</dbReference>
<accession>A0AA48LXG0</accession>
<evidence type="ECO:0000256" key="3">
    <source>
        <dbReference type="ARBA" id="ARBA00022553"/>
    </source>
</evidence>
<keyword evidence="3" id="KW-0597">Phosphoprotein</keyword>
<dbReference type="InterPro" id="IPR036890">
    <property type="entry name" value="HATPase_C_sf"/>
</dbReference>
<dbReference type="FunFam" id="3.30.565.10:FF:000006">
    <property type="entry name" value="Sensor histidine kinase WalK"/>
    <property type="match status" value="1"/>
</dbReference>
<evidence type="ECO:0000256" key="2">
    <source>
        <dbReference type="ARBA" id="ARBA00012438"/>
    </source>
</evidence>
<dbReference type="AlphaFoldDB" id="A0AA48LXG0"/>
<dbReference type="InterPro" id="IPR004358">
    <property type="entry name" value="Sig_transdc_His_kin-like_C"/>
</dbReference>
<dbReference type="Pfam" id="PF00072">
    <property type="entry name" value="Response_reg"/>
    <property type="match status" value="1"/>
</dbReference>
<dbReference type="InterPro" id="IPR001789">
    <property type="entry name" value="Sig_transdc_resp-reg_receiver"/>
</dbReference>
<dbReference type="EMBL" id="OY288114">
    <property type="protein sequence ID" value="CAJ0849598.1"/>
    <property type="molecule type" value="Genomic_DNA"/>
</dbReference>
<dbReference type="InterPro" id="IPR011006">
    <property type="entry name" value="CheY-like_superfamily"/>
</dbReference>
<evidence type="ECO:0000256" key="1">
    <source>
        <dbReference type="ARBA" id="ARBA00000085"/>
    </source>
</evidence>
<reference evidence="8" key="1">
    <citation type="submission" date="2023-07" db="EMBL/GenBank/DDBJ databases">
        <authorList>
            <person name="Pelsma A.J. K."/>
        </authorList>
    </citation>
    <scope>NUCLEOTIDE SEQUENCE</scope>
</reference>
<dbReference type="SUPFAM" id="SSF52172">
    <property type="entry name" value="CheY-like"/>
    <property type="match status" value="1"/>
</dbReference>
<dbReference type="SMART" id="SM00448">
    <property type="entry name" value="REC"/>
    <property type="match status" value="1"/>
</dbReference>
<dbReference type="Gene3D" id="1.10.287.130">
    <property type="match status" value="1"/>
</dbReference>
<dbReference type="SUPFAM" id="SSF47384">
    <property type="entry name" value="Homodimeric domain of signal transducing histidine kinase"/>
    <property type="match status" value="1"/>
</dbReference>
<comment type="catalytic activity">
    <reaction evidence="1">
        <text>ATP + protein L-histidine = ADP + protein N-phospho-L-histidine.</text>
        <dbReference type="EC" id="2.7.13.3"/>
    </reaction>
</comment>
<dbReference type="InterPro" id="IPR003661">
    <property type="entry name" value="HisK_dim/P_dom"/>
</dbReference>
<dbReference type="PANTHER" id="PTHR43547:SF2">
    <property type="entry name" value="HYBRID SIGNAL TRANSDUCTION HISTIDINE KINASE C"/>
    <property type="match status" value="1"/>
</dbReference>